<dbReference type="GO" id="GO:0005886">
    <property type="term" value="C:plasma membrane"/>
    <property type="evidence" value="ECO:0007669"/>
    <property type="project" value="UniProtKB-SubCell"/>
</dbReference>
<keyword evidence="2 8" id="KW-1003">Cell membrane</keyword>
<feature type="transmembrane region" description="Helical" evidence="8">
    <location>
        <begin position="33"/>
        <end position="56"/>
    </location>
</feature>
<dbReference type="GO" id="GO:0005384">
    <property type="term" value="F:manganese ion transmembrane transporter activity"/>
    <property type="evidence" value="ECO:0007669"/>
    <property type="project" value="UniProtKB-UniRule"/>
</dbReference>
<dbReference type="OrthoDB" id="9811590at2"/>
<feature type="transmembrane region" description="Helical" evidence="8">
    <location>
        <begin position="147"/>
        <end position="169"/>
    </location>
</feature>
<evidence type="ECO:0000313" key="11">
    <source>
        <dbReference type="Proteomes" id="UP000216998"/>
    </source>
</evidence>
<evidence type="ECO:0000313" key="10">
    <source>
        <dbReference type="EMBL" id="OYQ34116.1"/>
    </source>
</evidence>
<dbReference type="PANTHER" id="PTHR35529:SF1">
    <property type="entry name" value="MANGANESE EFFLUX PUMP MNTP-RELATED"/>
    <property type="match status" value="1"/>
</dbReference>
<evidence type="ECO:0000256" key="1">
    <source>
        <dbReference type="ARBA" id="ARBA00022448"/>
    </source>
</evidence>
<keyword evidence="1 8" id="KW-0813">Transport</keyword>
<gene>
    <name evidence="8" type="primary">mntP</name>
    <name evidence="10" type="ORF">CHU95_11670</name>
</gene>
<evidence type="ECO:0000256" key="4">
    <source>
        <dbReference type="ARBA" id="ARBA00022989"/>
    </source>
</evidence>
<evidence type="ECO:0000256" key="5">
    <source>
        <dbReference type="ARBA" id="ARBA00023065"/>
    </source>
</evidence>
<comment type="caution">
    <text evidence="10">The sequence shown here is derived from an EMBL/GenBank/DDBJ whole genome shotgun (WGS) entry which is preliminary data.</text>
</comment>
<keyword evidence="7 8" id="KW-0464">Manganese</keyword>
<feature type="transmembrane region" description="Helical" evidence="8">
    <location>
        <begin position="109"/>
        <end position="127"/>
    </location>
</feature>
<proteinExistence type="inferred from homology"/>
<feature type="transmembrane region" description="Helical" evidence="8">
    <location>
        <begin position="77"/>
        <end position="103"/>
    </location>
</feature>
<dbReference type="Pfam" id="PF02659">
    <property type="entry name" value="Mntp"/>
    <property type="match status" value="1"/>
</dbReference>
<keyword evidence="5 8" id="KW-0406">Ion transport</keyword>
<dbReference type="PANTHER" id="PTHR35529">
    <property type="entry name" value="MANGANESE EFFLUX PUMP MNTP-RELATED"/>
    <property type="match status" value="1"/>
</dbReference>
<organism evidence="10 11">
    <name type="scientific">Niveispirillum lacus</name>
    <dbReference type="NCBI Taxonomy" id="1981099"/>
    <lineage>
        <taxon>Bacteria</taxon>
        <taxon>Pseudomonadati</taxon>
        <taxon>Pseudomonadota</taxon>
        <taxon>Alphaproteobacteria</taxon>
        <taxon>Rhodospirillales</taxon>
        <taxon>Azospirillaceae</taxon>
        <taxon>Niveispirillum</taxon>
    </lineage>
</organism>
<evidence type="ECO:0000256" key="6">
    <source>
        <dbReference type="ARBA" id="ARBA00023136"/>
    </source>
</evidence>
<accession>A0A255YY03</accession>
<dbReference type="HAMAP" id="MF_01521">
    <property type="entry name" value="MntP_pump"/>
    <property type="match status" value="1"/>
</dbReference>
<evidence type="ECO:0000256" key="7">
    <source>
        <dbReference type="ARBA" id="ARBA00023211"/>
    </source>
</evidence>
<dbReference type="AlphaFoldDB" id="A0A255YY03"/>
<feature type="transmembrane region" description="Helical" evidence="8">
    <location>
        <begin position="203"/>
        <end position="225"/>
    </location>
</feature>
<dbReference type="Proteomes" id="UP000216998">
    <property type="component" value="Unassembled WGS sequence"/>
</dbReference>
<dbReference type="EMBL" id="NOXU01000029">
    <property type="protein sequence ID" value="OYQ34116.1"/>
    <property type="molecule type" value="Genomic_DNA"/>
</dbReference>
<evidence type="ECO:0000256" key="9">
    <source>
        <dbReference type="SAM" id="MobiDB-lite"/>
    </source>
</evidence>
<protein>
    <recommendedName>
        <fullName evidence="8">Putative manganese efflux pump MntP</fullName>
    </recommendedName>
</protein>
<comment type="function">
    <text evidence="8">Probably functions as a manganese efflux pump.</text>
</comment>
<reference evidence="10 11" key="1">
    <citation type="submission" date="2017-07" db="EMBL/GenBank/DDBJ databases">
        <title>Niveispirillum cyanobacteriorum sp. nov., isolated from cyanobacterial aggregates in a eutrophic lake.</title>
        <authorList>
            <person name="Cai H."/>
        </authorList>
    </citation>
    <scope>NUCLEOTIDE SEQUENCE [LARGE SCALE GENOMIC DNA]</scope>
    <source>
        <strain evidence="11">TH1-14</strain>
    </source>
</reference>
<comment type="subcellular location">
    <subcellularLocation>
        <location evidence="8">Cell membrane</location>
        <topology evidence="8">Multi-pass membrane protein</topology>
    </subcellularLocation>
</comment>
<evidence type="ECO:0000256" key="3">
    <source>
        <dbReference type="ARBA" id="ARBA00022692"/>
    </source>
</evidence>
<dbReference type="InterPro" id="IPR003810">
    <property type="entry name" value="Mntp/YtaF"/>
</dbReference>
<keyword evidence="3 8" id="KW-0812">Transmembrane</keyword>
<feature type="region of interest" description="Disordered" evidence="9">
    <location>
        <begin position="1"/>
        <end position="23"/>
    </location>
</feature>
<feature type="transmembrane region" description="Helical" evidence="8">
    <location>
        <begin position="175"/>
        <end position="196"/>
    </location>
</feature>
<keyword evidence="4 8" id="KW-1133">Transmembrane helix</keyword>
<keyword evidence="11" id="KW-1185">Reference proteome</keyword>
<keyword evidence="6 8" id="KW-0472">Membrane</keyword>
<evidence type="ECO:0000256" key="2">
    <source>
        <dbReference type="ARBA" id="ARBA00022475"/>
    </source>
</evidence>
<dbReference type="InterPro" id="IPR022929">
    <property type="entry name" value="Put_MntP"/>
</dbReference>
<evidence type="ECO:0000256" key="8">
    <source>
        <dbReference type="HAMAP-Rule" id="MF_01521"/>
    </source>
</evidence>
<name>A0A255YY03_9PROT</name>
<comment type="similarity">
    <text evidence="8">Belongs to the MntP (TC 9.B.29) family.</text>
</comment>
<sequence>MLHGADDRPNGPFDETDGATIPTGTGGGLRSSLLSALGVLVLIATTTVALAFSLAMDAFAAALGKGAALRRPNMGQALTVGVVFGGFQFLMPLVGFALGLAFADIVAAVDHWIAFVLLGLVGGRMAWEAWQGGDGEEQGPAGMTLMLSALFMAGFATSVDALAIGVPMAFFDEPILVSALVIGLVTFGLSTIGVLLGRAVGPLLGRWAVGIGGVGLMLLGTKILIQHLGT</sequence>